<dbReference type="Pfam" id="PF00646">
    <property type="entry name" value="F-box"/>
    <property type="match status" value="1"/>
</dbReference>
<protein>
    <submittedName>
        <fullName evidence="4 5">F-box protein At4g22280-like</fullName>
    </submittedName>
</protein>
<dbReference type="KEGG" id="nnu:104606437"/>
<feature type="domain" description="F-box" evidence="1">
    <location>
        <begin position="31"/>
        <end position="71"/>
    </location>
</feature>
<dbReference type="SUPFAM" id="SSF81383">
    <property type="entry name" value="F-box domain"/>
    <property type="match status" value="1"/>
</dbReference>
<dbReference type="InterPro" id="IPR036047">
    <property type="entry name" value="F-box-like_dom_sf"/>
</dbReference>
<dbReference type="InterPro" id="IPR053781">
    <property type="entry name" value="F-box_AtFBL13-like"/>
</dbReference>
<keyword evidence="3" id="KW-1185">Reference proteome</keyword>
<sequence length="505" mass="58922">MEEAEGSKRQKLSVTRGDGSQILVRETRDLLSGLHDDLLHHIMSFMSMEEIIRTGFLSRRWRYLWRNIPFLDFALRPSNEEDRHTGERRVSFVETLLFRHKGSRVKKLCINVDTYYINKYQVDSWIDYALDGDVEELDLDFSAEDFPGSYLPGDELLYDLPPAIYRCETLQSLKLCCCDLNLPTSIHLRSLKTLCLTAVDLPTNAISALTSNCPVLEELSLKHCNIYLNLNISIPTKHLNILRIIDQVDEFFDDTEMVIDVPNLLSLEWKGCLLRDKYHIKRLSSLLKARFDLEDALPDKLELFLHSLHHVQDLTIDCVFIQMLSTWEVQNKDPLRLNVKCLELKTGLTKWELPGILYLLRSSPELETLVINITSSPNIDIDDEIENQYDFSEREYWRSQEHCFSSLMRNVRTIKIYNFFKGWCIYQEEEDDCSAVKELFKSHEHEIELIRVLLQYSDVLERMIISKDCNGCVGENRSQIPFMVTVKVINFPRTSPNADIIFSNF</sequence>
<dbReference type="AlphaFoldDB" id="A0A1U8B2R5"/>
<evidence type="ECO:0000259" key="1">
    <source>
        <dbReference type="Pfam" id="PF00646"/>
    </source>
</evidence>
<dbReference type="RefSeq" id="XP_010269942.1">
    <property type="nucleotide sequence ID" value="XM_010271640.2"/>
</dbReference>
<dbReference type="OMA" id="CIRQRNV"/>
<proteinExistence type="predicted"/>
<reference evidence="4 5" key="1">
    <citation type="submission" date="2025-04" db="UniProtKB">
        <authorList>
            <consortium name="RefSeq"/>
        </authorList>
    </citation>
    <scope>IDENTIFICATION</scope>
</reference>
<feature type="domain" description="At1g61320/AtMIF1 LRR" evidence="2">
    <location>
        <begin position="97"/>
        <end position="420"/>
    </location>
</feature>
<dbReference type="PANTHER" id="PTHR31900:SF30">
    <property type="entry name" value="SUPERFAMILY PROTEIN, PUTATIVE-RELATED"/>
    <property type="match status" value="1"/>
</dbReference>
<dbReference type="CDD" id="cd22160">
    <property type="entry name" value="F-box_AtFBL13-like"/>
    <property type="match status" value="1"/>
</dbReference>
<name>A0A1U8B2R5_NELNU</name>
<organism evidence="3 5">
    <name type="scientific">Nelumbo nucifera</name>
    <name type="common">Sacred lotus</name>
    <dbReference type="NCBI Taxonomy" id="4432"/>
    <lineage>
        <taxon>Eukaryota</taxon>
        <taxon>Viridiplantae</taxon>
        <taxon>Streptophyta</taxon>
        <taxon>Embryophyta</taxon>
        <taxon>Tracheophyta</taxon>
        <taxon>Spermatophyta</taxon>
        <taxon>Magnoliopsida</taxon>
        <taxon>Proteales</taxon>
        <taxon>Nelumbonaceae</taxon>
        <taxon>Nelumbo</taxon>
    </lineage>
</organism>
<dbReference type="SUPFAM" id="SSF52047">
    <property type="entry name" value="RNI-like"/>
    <property type="match status" value="1"/>
</dbReference>
<dbReference type="Gene3D" id="1.20.1280.50">
    <property type="match status" value="1"/>
</dbReference>
<dbReference type="Gene3D" id="3.80.10.10">
    <property type="entry name" value="Ribonuclease Inhibitor"/>
    <property type="match status" value="1"/>
</dbReference>
<dbReference type="InterPro" id="IPR055357">
    <property type="entry name" value="LRR_At1g61320_AtMIF1"/>
</dbReference>
<evidence type="ECO:0000313" key="5">
    <source>
        <dbReference type="RefSeq" id="XP_010269945.1"/>
    </source>
</evidence>
<evidence type="ECO:0000313" key="3">
    <source>
        <dbReference type="Proteomes" id="UP000189703"/>
    </source>
</evidence>
<dbReference type="Pfam" id="PF23622">
    <property type="entry name" value="LRR_At1g61320_AtMIF1"/>
    <property type="match status" value="1"/>
</dbReference>
<dbReference type="OrthoDB" id="594804at2759"/>
<evidence type="ECO:0000313" key="4">
    <source>
        <dbReference type="RefSeq" id="XP_010269942.1"/>
    </source>
</evidence>
<dbReference type="Proteomes" id="UP000189703">
    <property type="component" value="Unplaced"/>
</dbReference>
<dbReference type="GeneID" id="104606437"/>
<dbReference type="InterPro" id="IPR050232">
    <property type="entry name" value="FBL13/AtMIF1-like"/>
</dbReference>
<gene>
    <name evidence="4 5" type="primary">LOC104606437</name>
</gene>
<dbReference type="eggNOG" id="ENOG502RZR2">
    <property type="taxonomic scope" value="Eukaryota"/>
</dbReference>
<evidence type="ECO:0000259" key="2">
    <source>
        <dbReference type="Pfam" id="PF23622"/>
    </source>
</evidence>
<dbReference type="InterPro" id="IPR001810">
    <property type="entry name" value="F-box_dom"/>
</dbReference>
<dbReference type="RefSeq" id="XP_010269945.1">
    <property type="nucleotide sequence ID" value="XM_010271643.2"/>
</dbReference>
<dbReference type="PANTHER" id="PTHR31900">
    <property type="entry name" value="F-BOX/RNI SUPERFAMILY PROTEIN-RELATED"/>
    <property type="match status" value="1"/>
</dbReference>
<accession>A0A1U8B2R5</accession>
<dbReference type="InterPro" id="IPR032675">
    <property type="entry name" value="LRR_dom_sf"/>
</dbReference>